<dbReference type="SUPFAM" id="SSF52540">
    <property type="entry name" value="P-loop containing nucleoside triphosphate hydrolases"/>
    <property type="match status" value="1"/>
</dbReference>
<dbReference type="GO" id="GO:0043531">
    <property type="term" value="F:ADP binding"/>
    <property type="evidence" value="ECO:0007669"/>
    <property type="project" value="InterPro"/>
</dbReference>
<feature type="region of interest" description="Disordered" evidence="1">
    <location>
        <begin position="1"/>
        <end position="20"/>
    </location>
</feature>
<feature type="compositionally biased region" description="Pro residues" evidence="1">
    <location>
        <begin position="60"/>
        <end position="75"/>
    </location>
</feature>
<dbReference type="InterPro" id="IPR002182">
    <property type="entry name" value="NB-ARC"/>
</dbReference>
<feature type="compositionally biased region" description="Low complexity" evidence="1">
    <location>
        <begin position="76"/>
        <end position="87"/>
    </location>
</feature>
<proteinExistence type="predicted"/>
<name>W6NM14_HAECO</name>
<dbReference type="InterPro" id="IPR027417">
    <property type="entry name" value="P-loop_NTPase"/>
</dbReference>
<evidence type="ECO:0000259" key="2">
    <source>
        <dbReference type="Pfam" id="PF00931"/>
    </source>
</evidence>
<accession>W6NM14</accession>
<dbReference type="EMBL" id="CAVP010061170">
    <property type="protein sequence ID" value="CDL96684.1"/>
    <property type="molecule type" value="Genomic_DNA"/>
</dbReference>
<sequence length="259" mass="28166">MASTPPTVRHPSPFSEATGVTVKRQLLAQNRQLGPASRGASPQTVAQVVIAPPQQSVAEEPPPSISAPASVPPPTTTTVSASVSGSVPVQSSQGQEYIANMLQTDLEHALDSNERCSNVPRFPHHLRLRKLLAGHVPRVWQHVKREQLQNNVAEVLRQRADLDSFIVVLHGIAGCGKSSLAAAVVSDVPDLLGCYFESVIWLQDSRSGRDRAHMLFQDLLLMLWDDADLDPPKLDDVSSVYLRKLVLFNINPSPSNSVE</sequence>
<feature type="domain" description="NB-ARC" evidence="2">
    <location>
        <begin position="146"/>
        <end position="228"/>
    </location>
</feature>
<organism evidence="3">
    <name type="scientific">Haemonchus contortus</name>
    <name type="common">Barber pole worm</name>
    <dbReference type="NCBI Taxonomy" id="6289"/>
    <lineage>
        <taxon>Eukaryota</taxon>
        <taxon>Metazoa</taxon>
        <taxon>Ecdysozoa</taxon>
        <taxon>Nematoda</taxon>
        <taxon>Chromadorea</taxon>
        <taxon>Rhabditida</taxon>
        <taxon>Rhabditina</taxon>
        <taxon>Rhabditomorpha</taxon>
        <taxon>Strongyloidea</taxon>
        <taxon>Trichostrongylidae</taxon>
        <taxon>Haemonchus</taxon>
    </lineage>
</organism>
<dbReference type="Gene3D" id="3.40.50.300">
    <property type="entry name" value="P-loop containing nucleotide triphosphate hydrolases"/>
    <property type="match status" value="1"/>
</dbReference>
<evidence type="ECO:0000313" key="3">
    <source>
        <dbReference type="EMBL" id="CDL96684.1"/>
    </source>
</evidence>
<gene>
    <name evidence="3" type="ORF">HCOI_00262300</name>
</gene>
<feature type="region of interest" description="Disordered" evidence="1">
    <location>
        <begin position="55"/>
        <end position="87"/>
    </location>
</feature>
<dbReference type="Pfam" id="PF00931">
    <property type="entry name" value="NB-ARC"/>
    <property type="match status" value="1"/>
</dbReference>
<evidence type="ECO:0000256" key="1">
    <source>
        <dbReference type="SAM" id="MobiDB-lite"/>
    </source>
</evidence>
<comment type="caution">
    <text evidence="3">The sequence shown here is derived from an EMBL/GenBank/DDBJ whole genome shotgun (WGS) entry which is preliminary data.</text>
</comment>
<reference evidence="3" key="1">
    <citation type="submission" date="2013-03" db="EMBL/GenBank/DDBJ databases">
        <authorList>
            <person name="Aslett M."/>
        </authorList>
    </citation>
    <scope>NUCLEOTIDE SEQUENCE [LARGE SCALE GENOMIC DNA]</scope>
    <source>
        <strain evidence="3">ISE/inbred ISE</strain>
    </source>
</reference>
<protein>
    <submittedName>
        <fullName evidence="3">NB-ARC domain containing protein</fullName>
    </submittedName>
</protein>
<dbReference type="AlphaFoldDB" id="W6NM14"/>
<reference evidence="3" key="2">
    <citation type="submission" date="2013-05" db="EMBL/GenBank/DDBJ databases">
        <title>The genome and transcriptome of Haemonchus contortus: a key model parasite for drug and vaccine discovery.</title>
        <authorList>
            <person name="Laing R."/>
            <person name="Kikuchi T."/>
            <person name="Martinelli A."/>
            <person name="Tsai I.J."/>
            <person name="Beech R.N."/>
            <person name="Redman E."/>
            <person name="Holroyd N."/>
            <person name="Bartley D.J."/>
            <person name="Beasley H."/>
            <person name="Britton C."/>
            <person name="Curran D."/>
            <person name="Devaney E."/>
            <person name="Gilabert A."/>
            <person name="Jackson F."/>
            <person name="Hunt M."/>
            <person name="Johnston S."/>
            <person name="Kryukov I."/>
            <person name="Li K."/>
            <person name="Morrison A.A."/>
            <person name="Reid A.J."/>
            <person name="Sargison N."/>
            <person name="Saunders G."/>
            <person name="Wasmuth J.D."/>
            <person name="Wolstenholme A."/>
            <person name="Berriman M."/>
            <person name="Gilleard J.S."/>
            <person name="Cotton J.A."/>
        </authorList>
    </citation>
    <scope>NUCLEOTIDE SEQUENCE [LARGE SCALE GENOMIC DNA]</scope>
    <source>
        <strain evidence="3">ISE/inbred ISE</strain>
    </source>
</reference>